<feature type="transmembrane region" description="Helical" evidence="8">
    <location>
        <begin position="563"/>
        <end position="583"/>
    </location>
</feature>
<feature type="transmembrane region" description="Helical" evidence="8">
    <location>
        <begin position="519"/>
        <end position="537"/>
    </location>
</feature>
<gene>
    <name evidence="10" type="ORF">B0A54_09449</name>
</gene>
<keyword evidence="3" id="KW-0813">Transport</keyword>
<feature type="transmembrane region" description="Helical" evidence="8">
    <location>
        <begin position="388"/>
        <end position="411"/>
    </location>
</feature>
<sequence>MSKANIEPESSASTAADEVEDVAEDQPLRTLSHDTSDEDVEDFVNNYDLADHFGVLLKASLLLRHRGDQLRVPGLTDEESTALSRESTHKWRQPKSLYFTIFVGALGAIEQGWAQTGINGANLYLPEAMGIASNSSHDAVVLGLINCGIYVGQAFFGAWLSDPVNSRVGRRGAIFAGSALCLVGNLGSAISPSWPVLVASRLVLGAGLGLNSSTVNVYAAECAPAYVRGGLAVTWQAFTAFGIFVGFLANVALHDYDASVIWRLQLAAPFLPALPLLLLIYLCPEAAPWHCKGGRYDLAYASLSRLRNTELQAAIEMYSAYLSRRHHVKMHGDKRQTFITKLRSLFTVPRTCYALYASSTVMLSQQLCGINIIAFYSTTIFSSSGFSATAALWASVVFGFINFVGAIPAIWTMDTLGRRSLLLWTLPAMAVTMLLASFTFSLPEGTARFVTLAGLIYLFCAIYSPGMGPVPCAYSAEVYPSESREVGMSSAIFTASIWATVLSLTFPALLESLGEQGSFALYAALNVLAWVLCWAFVRETKNLTLDEMDGVFQDSPVEFSRPLVAVFVGATSGIGEYALLALARAHGKTGKDIRVYLVGRSAASAKNIIAECQHLCPSGDFRFVQVDTLNLLQGTDDCCKHITKMETAEPFGGGEPRIDMLCMTQGFVRFGAAEITSEGLEVSMTLLYYSRMRFTTNLLPLLLATPTSHPAHVISVFGAGLEKGAKLHLDDLSLTRDPKAHYGFLNLRVHVVHMTTMFFEHLAQQHPGKLSLVHVYPGLVLTPAMKHPSYPWWFKAIAFVMLPIAKRTIAIDPEEIGKRVLFLATPRYPARGVENVRTSGGQVAVAVGSDGTSGGGAYSCNWDGETNDIEKFYVKLREQGFGNKVVEHTDKVFEMVGRGERFEE</sequence>
<dbReference type="GO" id="GO:0022857">
    <property type="term" value="F:transmembrane transporter activity"/>
    <property type="evidence" value="ECO:0007669"/>
    <property type="project" value="InterPro"/>
</dbReference>
<evidence type="ECO:0000256" key="5">
    <source>
        <dbReference type="ARBA" id="ARBA00022989"/>
    </source>
</evidence>
<evidence type="ECO:0000256" key="2">
    <source>
        <dbReference type="ARBA" id="ARBA00010992"/>
    </source>
</evidence>
<evidence type="ECO:0000256" key="4">
    <source>
        <dbReference type="ARBA" id="ARBA00022692"/>
    </source>
</evidence>
<keyword evidence="6 8" id="KW-0472">Membrane</keyword>
<dbReference type="GO" id="GO:0015791">
    <property type="term" value="P:polyol transmembrane transport"/>
    <property type="evidence" value="ECO:0007669"/>
    <property type="project" value="UniProtKB-ARBA"/>
</dbReference>
<feature type="transmembrane region" description="Helical" evidence="8">
    <location>
        <begin position="172"/>
        <end position="194"/>
    </location>
</feature>
<organism evidence="10 11">
    <name type="scientific">Friedmanniomyces endolithicus</name>
    <dbReference type="NCBI Taxonomy" id="329885"/>
    <lineage>
        <taxon>Eukaryota</taxon>
        <taxon>Fungi</taxon>
        <taxon>Dikarya</taxon>
        <taxon>Ascomycota</taxon>
        <taxon>Pezizomycotina</taxon>
        <taxon>Dothideomycetes</taxon>
        <taxon>Dothideomycetidae</taxon>
        <taxon>Mycosphaerellales</taxon>
        <taxon>Teratosphaeriaceae</taxon>
        <taxon>Friedmanniomyces</taxon>
    </lineage>
</organism>
<feature type="transmembrane region" description="Helical" evidence="8">
    <location>
        <begin position="260"/>
        <end position="282"/>
    </location>
</feature>
<evidence type="ECO:0000313" key="11">
    <source>
        <dbReference type="Proteomes" id="UP000310066"/>
    </source>
</evidence>
<feature type="transmembrane region" description="Helical" evidence="8">
    <location>
        <begin position="353"/>
        <end position="376"/>
    </location>
</feature>
<dbReference type="GO" id="GO:0015798">
    <property type="term" value="P:myo-inositol transport"/>
    <property type="evidence" value="ECO:0007669"/>
    <property type="project" value="UniProtKB-ARBA"/>
</dbReference>
<dbReference type="Gene3D" id="1.20.1250.20">
    <property type="entry name" value="MFS general substrate transporter like domains"/>
    <property type="match status" value="1"/>
</dbReference>
<evidence type="ECO:0000256" key="3">
    <source>
        <dbReference type="ARBA" id="ARBA00022448"/>
    </source>
</evidence>
<evidence type="ECO:0000256" key="8">
    <source>
        <dbReference type="SAM" id="Phobius"/>
    </source>
</evidence>
<dbReference type="InterPro" id="IPR050814">
    <property type="entry name" value="Myo-inositol_Transporter"/>
</dbReference>
<evidence type="ECO:0000256" key="7">
    <source>
        <dbReference type="SAM" id="MobiDB-lite"/>
    </source>
</evidence>
<comment type="similarity">
    <text evidence="2">Belongs to the major facilitator superfamily. Sugar transporter (TC 2.A.1.1) family.</text>
</comment>
<comment type="caution">
    <text evidence="10">The sequence shown here is derived from an EMBL/GenBank/DDBJ whole genome shotgun (WGS) entry which is preliminary data.</text>
</comment>
<dbReference type="SUPFAM" id="SSF103473">
    <property type="entry name" value="MFS general substrate transporter"/>
    <property type="match status" value="1"/>
</dbReference>
<dbReference type="AlphaFoldDB" id="A0A4U0URH3"/>
<evidence type="ECO:0000313" key="10">
    <source>
        <dbReference type="EMBL" id="TKA38514.1"/>
    </source>
</evidence>
<feature type="domain" description="Major facilitator superfamily (MFS) profile" evidence="9">
    <location>
        <begin position="100"/>
        <end position="541"/>
    </location>
</feature>
<dbReference type="InterPro" id="IPR020846">
    <property type="entry name" value="MFS_dom"/>
</dbReference>
<protein>
    <recommendedName>
        <fullName evidence="9">Major facilitator superfamily (MFS) profile domain-containing protein</fullName>
    </recommendedName>
</protein>
<dbReference type="Pfam" id="PF00083">
    <property type="entry name" value="Sugar_tr"/>
    <property type="match status" value="1"/>
</dbReference>
<reference evidence="10 11" key="1">
    <citation type="submission" date="2017-03" db="EMBL/GenBank/DDBJ databases">
        <title>Genomes of endolithic fungi from Antarctica.</title>
        <authorList>
            <person name="Coleine C."/>
            <person name="Masonjones S."/>
            <person name="Stajich J.E."/>
        </authorList>
    </citation>
    <scope>NUCLEOTIDE SEQUENCE [LARGE SCALE GENOMIC DNA]</scope>
    <source>
        <strain evidence="10 11">CCFEE 5311</strain>
    </source>
</reference>
<keyword evidence="5 8" id="KW-1133">Transmembrane helix</keyword>
<name>A0A4U0URH3_9PEZI</name>
<dbReference type="NCBIfam" id="TIGR00879">
    <property type="entry name" value="SP"/>
    <property type="match status" value="1"/>
</dbReference>
<feature type="transmembrane region" description="Helical" evidence="8">
    <location>
        <begin position="97"/>
        <end position="114"/>
    </location>
</feature>
<dbReference type="SUPFAM" id="SSF51735">
    <property type="entry name" value="NAD(P)-binding Rossmann-fold domains"/>
    <property type="match status" value="1"/>
</dbReference>
<dbReference type="STRING" id="329885.A0A4U0URH3"/>
<dbReference type="InterPro" id="IPR036259">
    <property type="entry name" value="MFS_trans_sf"/>
</dbReference>
<dbReference type="PROSITE" id="PS00217">
    <property type="entry name" value="SUGAR_TRANSPORT_2"/>
    <property type="match status" value="1"/>
</dbReference>
<dbReference type="PRINTS" id="PR00171">
    <property type="entry name" value="SUGRTRNSPORT"/>
</dbReference>
<evidence type="ECO:0000259" key="9">
    <source>
        <dbReference type="PROSITE" id="PS50850"/>
    </source>
</evidence>
<feature type="transmembrane region" description="Helical" evidence="8">
    <location>
        <begin position="449"/>
        <end position="466"/>
    </location>
</feature>
<feature type="transmembrane region" description="Helical" evidence="8">
    <location>
        <begin position="486"/>
        <end position="510"/>
    </location>
</feature>
<dbReference type="InterPro" id="IPR036291">
    <property type="entry name" value="NAD(P)-bd_dom_sf"/>
</dbReference>
<keyword evidence="4 8" id="KW-0812">Transmembrane</keyword>
<feature type="transmembrane region" description="Helical" evidence="8">
    <location>
        <begin position="233"/>
        <end position="253"/>
    </location>
</feature>
<dbReference type="PANTHER" id="PTHR48020:SF4">
    <property type="entry name" value="SYMPORT, PUTATIVE (AFU_ORTHOLOGUE AFUA_3G11790)-RELATED"/>
    <property type="match status" value="1"/>
</dbReference>
<proteinExistence type="inferred from homology"/>
<dbReference type="InterPro" id="IPR005829">
    <property type="entry name" value="Sugar_transporter_CS"/>
</dbReference>
<evidence type="ECO:0000256" key="1">
    <source>
        <dbReference type="ARBA" id="ARBA00004141"/>
    </source>
</evidence>
<dbReference type="Proteomes" id="UP000310066">
    <property type="component" value="Unassembled WGS sequence"/>
</dbReference>
<evidence type="ECO:0000256" key="6">
    <source>
        <dbReference type="ARBA" id="ARBA00023136"/>
    </source>
</evidence>
<dbReference type="PROSITE" id="PS50850">
    <property type="entry name" value="MFS"/>
    <property type="match status" value="1"/>
</dbReference>
<comment type="subcellular location">
    <subcellularLocation>
        <location evidence="1">Membrane</location>
        <topology evidence="1">Multi-pass membrane protein</topology>
    </subcellularLocation>
</comment>
<dbReference type="OrthoDB" id="2898509at2759"/>
<dbReference type="EMBL" id="NAJP01000044">
    <property type="protein sequence ID" value="TKA38514.1"/>
    <property type="molecule type" value="Genomic_DNA"/>
</dbReference>
<dbReference type="PANTHER" id="PTHR48020">
    <property type="entry name" value="PROTON MYO-INOSITOL COTRANSPORTER"/>
    <property type="match status" value="1"/>
</dbReference>
<dbReference type="InterPro" id="IPR005828">
    <property type="entry name" value="MFS_sugar_transport-like"/>
</dbReference>
<feature type="region of interest" description="Disordered" evidence="7">
    <location>
        <begin position="1"/>
        <end position="36"/>
    </location>
</feature>
<dbReference type="Gene3D" id="3.40.50.720">
    <property type="entry name" value="NAD(P)-binding Rossmann-like Domain"/>
    <property type="match status" value="1"/>
</dbReference>
<feature type="transmembrane region" description="Helical" evidence="8">
    <location>
        <begin position="139"/>
        <end position="160"/>
    </location>
</feature>
<dbReference type="GO" id="GO:0016020">
    <property type="term" value="C:membrane"/>
    <property type="evidence" value="ECO:0007669"/>
    <property type="project" value="UniProtKB-SubCell"/>
</dbReference>
<accession>A0A4U0URH3</accession>
<feature type="transmembrane region" description="Helical" evidence="8">
    <location>
        <begin position="423"/>
        <end position="442"/>
    </location>
</feature>
<dbReference type="InterPro" id="IPR003663">
    <property type="entry name" value="Sugar/inositol_transpt"/>
</dbReference>